<dbReference type="InterPro" id="IPR024269">
    <property type="entry name" value="DUF3791"/>
</dbReference>
<protein>
    <submittedName>
        <fullName evidence="1">Transcriptional regulator</fullName>
    </submittedName>
</protein>
<dbReference type="STRING" id="1552.A7L45_18580"/>
<name>A0A1J0GM22_9CLOT</name>
<gene>
    <name evidence="1" type="ORF">A7L45_18580</name>
</gene>
<dbReference type="EMBL" id="CP015756">
    <property type="protein sequence ID" value="APC41926.1"/>
    <property type="molecule type" value="Genomic_DNA"/>
</dbReference>
<dbReference type="OrthoDB" id="361365at2"/>
<dbReference type="Proteomes" id="UP000182569">
    <property type="component" value="Chromosome"/>
</dbReference>
<keyword evidence="2" id="KW-1185">Reference proteome</keyword>
<evidence type="ECO:0000313" key="2">
    <source>
        <dbReference type="Proteomes" id="UP000182569"/>
    </source>
</evidence>
<dbReference type="RefSeq" id="WP_071614219.1">
    <property type="nucleotide sequence ID" value="NZ_CP015756.1"/>
</dbReference>
<dbReference type="Pfam" id="PF12668">
    <property type="entry name" value="DUF3791"/>
    <property type="match status" value="1"/>
</dbReference>
<evidence type="ECO:0000313" key="1">
    <source>
        <dbReference type="EMBL" id="APC41926.1"/>
    </source>
</evidence>
<organism evidence="1 2">
    <name type="scientific">Clostridium estertheticum subsp. estertheticum</name>
    <dbReference type="NCBI Taxonomy" id="1552"/>
    <lineage>
        <taxon>Bacteria</taxon>
        <taxon>Bacillati</taxon>
        <taxon>Bacillota</taxon>
        <taxon>Clostridia</taxon>
        <taxon>Eubacteriales</taxon>
        <taxon>Clostridiaceae</taxon>
        <taxon>Clostridium</taxon>
    </lineage>
</organism>
<reference evidence="2" key="1">
    <citation type="journal article" date="2016" name="Front. Microbiol.">
        <title>Complete Genome Sequence of Clostridium estertheticum DSM 8809, a Microbe Identified in Spoiled Vacuum Packed Beef.</title>
        <authorList>
            <person name="Yu Z."/>
            <person name="Gunn L."/>
            <person name="Brennan E."/>
            <person name="Reid R."/>
            <person name="Wall P.G."/>
            <person name="Gaora O.P."/>
            <person name="Hurley D."/>
            <person name="Bolton D."/>
            <person name="Fanning S."/>
        </authorList>
    </citation>
    <scope>NUCLEOTIDE SEQUENCE [LARGE SCALE GENOMIC DNA]</scope>
    <source>
        <strain evidence="2">DSM 8809</strain>
    </source>
</reference>
<proteinExistence type="predicted"/>
<sequence length="72" mass="8372">MNEKVLEFTIFCVESLAEKLNIGAKKTYKLLKFDTDVLDHYIIPCYEALHSQSKHYIVEDLIEVLKEKGVLI</sequence>
<dbReference type="AlphaFoldDB" id="A0A1J0GM22"/>
<accession>A0A1J0GM22</accession>
<dbReference type="KEGG" id="ceu:A7L45_18580"/>